<evidence type="ECO:0000313" key="3">
    <source>
        <dbReference type="Proteomes" id="UP001358614"/>
    </source>
</evidence>
<evidence type="ECO:0000256" key="1">
    <source>
        <dbReference type="SAM" id="MobiDB-lite"/>
    </source>
</evidence>
<dbReference type="GeneID" id="91101982"/>
<feature type="compositionally biased region" description="Basic and acidic residues" evidence="1">
    <location>
        <begin position="72"/>
        <end position="84"/>
    </location>
</feature>
<sequence length="84" mass="9034">MAYPSSSSSSSFGSTPQDSRSESFSRSTHQDGSNIQLPPLRLPPIRSALPGNASTTLPSPSLPISLRSFDGPTRDRQPHMDGHR</sequence>
<accession>A0AAX4KF31</accession>
<dbReference type="RefSeq" id="XP_066083073.1">
    <property type="nucleotide sequence ID" value="XM_066226976.1"/>
</dbReference>
<reference evidence="2 3" key="1">
    <citation type="submission" date="2024-01" db="EMBL/GenBank/DDBJ databases">
        <title>Comparative genomics of Cryptococcus and Kwoniella reveals pathogenesis evolution and contrasting modes of karyotype evolution via chromosome fusion or intercentromeric recombination.</title>
        <authorList>
            <person name="Coelho M.A."/>
            <person name="David-Palma M."/>
            <person name="Shea T."/>
            <person name="Bowers K."/>
            <person name="McGinley-Smith S."/>
            <person name="Mohammad A.W."/>
            <person name="Gnirke A."/>
            <person name="Yurkov A.M."/>
            <person name="Nowrousian M."/>
            <person name="Sun S."/>
            <person name="Cuomo C.A."/>
            <person name="Heitman J."/>
        </authorList>
    </citation>
    <scope>NUCLEOTIDE SEQUENCE [LARGE SCALE GENOMIC DNA]</scope>
    <source>
        <strain evidence="2 3">PYCC6329</strain>
    </source>
</reference>
<feature type="compositionally biased region" description="Polar residues" evidence="1">
    <location>
        <begin position="12"/>
        <end position="36"/>
    </location>
</feature>
<feature type="compositionally biased region" description="Low complexity" evidence="1">
    <location>
        <begin position="1"/>
        <end position="11"/>
    </location>
</feature>
<organism evidence="2 3">
    <name type="scientific">Kwoniella europaea PYCC6329</name>
    <dbReference type="NCBI Taxonomy" id="1423913"/>
    <lineage>
        <taxon>Eukaryota</taxon>
        <taxon>Fungi</taxon>
        <taxon>Dikarya</taxon>
        <taxon>Basidiomycota</taxon>
        <taxon>Agaricomycotina</taxon>
        <taxon>Tremellomycetes</taxon>
        <taxon>Tremellales</taxon>
        <taxon>Cryptococcaceae</taxon>
        <taxon>Kwoniella</taxon>
    </lineage>
</organism>
<dbReference type="EMBL" id="CP144089">
    <property type="protein sequence ID" value="WWD05106.1"/>
    <property type="molecule type" value="Genomic_DNA"/>
</dbReference>
<name>A0AAX4KF31_9TREE</name>
<feature type="region of interest" description="Disordered" evidence="1">
    <location>
        <begin position="1"/>
        <end position="84"/>
    </location>
</feature>
<gene>
    <name evidence="2" type="ORF">V865_003178</name>
</gene>
<feature type="compositionally biased region" description="Low complexity" evidence="1">
    <location>
        <begin position="57"/>
        <end position="66"/>
    </location>
</feature>
<evidence type="ECO:0000313" key="2">
    <source>
        <dbReference type="EMBL" id="WWD05106.1"/>
    </source>
</evidence>
<dbReference type="KEGG" id="ker:91101982"/>
<keyword evidence="3" id="KW-1185">Reference proteome</keyword>
<feature type="compositionally biased region" description="Low complexity" evidence="1">
    <location>
        <begin position="37"/>
        <end position="50"/>
    </location>
</feature>
<dbReference type="AlphaFoldDB" id="A0AAX4KF31"/>
<proteinExistence type="predicted"/>
<protein>
    <submittedName>
        <fullName evidence="2">Uncharacterized protein</fullName>
    </submittedName>
</protein>
<dbReference type="Proteomes" id="UP001358614">
    <property type="component" value="Chromosome 1"/>
</dbReference>